<dbReference type="Proteomes" id="UP000590740">
    <property type="component" value="Unassembled WGS sequence"/>
</dbReference>
<comment type="caution">
    <text evidence="3">The sequence shown here is derived from an EMBL/GenBank/DDBJ whole genome shotgun (WGS) entry which is preliminary data.</text>
</comment>
<keyword evidence="1" id="KW-0175">Coiled coil</keyword>
<name>A0A7W8DI28_9BACT</name>
<sequence>MITRKAPALATASGPQEDNLLVFEDAPEFMEDHTQTTSLENVDSKVKAAQEQLLELRRQQEEIERQKQHLEALRVKQERFVAGKRELMDKISRSASLVERELYDAQKRVEEFALTHDEFRRHLEILKSLQPEKWHRAQVSEELDNALAAIEDAESGYAKGIRRLHAMGPQEPISTGSSSMDEGGVSVAAPSYFAPEADDLKTWMRRGFAFTLPLMGTVIVAIVLIRLMF</sequence>
<evidence type="ECO:0000313" key="4">
    <source>
        <dbReference type="Proteomes" id="UP000590740"/>
    </source>
</evidence>
<feature type="transmembrane region" description="Helical" evidence="2">
    <location>
        <begin position="208"/>
        <end position="228"/>
    </location>
</feature>
<protein>
    <submittedName>
        <fullName evidence="3">Uncharacterized protein</fullName>
    </submittedName>
</protein>
<dbReference type="RefSeq" id="WP_184337410.1">
    <property type="nucleotide sequence ID" value="NZ_JACHIG010000001.1"/>
</dbReference>
<dbReference type="EMBL" id="JACHIG010000001">
    <property type="protein sequence ID" value="MBB5030603.1"/>
    <property type="molecule type" value="Genomic_DNA"/>
</dbReference>
<organism evidence="3 4">
    <name type="scientific">Prosthecobacter vanneervenii</name>
    <dbReference type="NCBI Taxonomy" id="48466"/>
    <lineage>
        <taxon>Bacteria</taxon>
        <taxon>Pseudomonadati</taxon>
        <taxon>Verrucomicrobiota</taxon>
        <taxon>Verrucomicrobiia</taxon>
        <taxon>Verrucomicrobiales</taxon>
        <taxon>Verrucomicrobiaceae</taxon>
        <taxon>Prosthecobacter</taxon>
    </lineage>
</organism>
<proteinExistence type="predicted"/>
<keyword evidence="4" id="KW-1185">Reference proteome</keyword>
<dbReference type="AlphaFoldDB" id="A0A7W8DI28"/>
<keyword evidence="2" id="KW-0472">Membrane</keyword>
<gene>
    <name evidence="3" type="ORF">HNQ65_000157</name>
</gene>
<feature type="coiled-coil region" evidence="1">
    <location>
        <begin position="39"/>
        <end position="76"/>
    </location>
</feature>
<keyword evidence="2" id="KW-0812">Transmembrane</keyword>
<accession>A0A7W8DI28</accession>
<reference evidence="3 4" key="1">
    <citation type="submission" date="2020-08" db="EMBL/GenBank/DDBJ databases">
        <title>Genomic Encyclopedia of Type Strains, Phase IV (KMG-IV): sequencing the most valuable type-strain genomes for metagenomic binning, comparative biology and taxonomic classification.</title>
        <authorList>
            <person name="Goeker M."/>
        </authorList>
    </citation>
    <scope>NUCLEOTIDE SEQUENCE [LARGE SCALE GENOMIC DNA]</scope>
    <source>
        <strain evidence="3 4">DSM 12252</strain>
    </source>
</reference>
<keyword evidence="2" id="KW-1133">Transmembrane helix</keyword>
<evidence type="ECO:0000313" key="3">
    <source>
        <dbReference type="EMBL" id="MBB5030603.1"/>
    </source>
</evidence>
<evidence type="ECO:0000256" key="2">
    <source>
        <dbReference type="SAM" id="Phobius"/>
    </source>
</evidence>
<evidence type="ECO:0000256" key="1">
    <source>
        <dbReference type="SAM" id="Coils"/>
    </source>
</evidence>